<evidence type="ECO:0000256" key="6">
    <source>
        <dbReference type="ARBA" id="ARBA00022618"/>
    </source>
</evidence>
<dbReference type="Gene3D" id="3.90.190.20">
    <property type="entry name" value="Mur ligase, C-terminal domain"/>
    <property type="match status" value="1"/>
</dbReference>
<dbReference type="InterPro" id="IPR000713">
    <property type="entry name" value="Mur_ligase_N"/>
</dbReference>
<keyword evidence="7 14" id="KW-0547">Nucleotide-binding</keyword>
<evidence type="ECO:0000256" key="5">
    <source>
        <dbReference type="ARBA" id="ARBA00022598"/>
    </source>
</evidence>
<evidence type="ECO:0000259" key="17">
    <source>
        <dbReference type="Pfam" id="PF08245"/>
    </source>
</evidence>
<comment type="catalytic activity">
    <reaction evidence="13 14">
        <text>UDP-N-acetyl-alpha-D-muramate + L-alanine + ATP = UDP-N-acetyl-alpha-D-muramoyl-L-alanine + ADP + phosphate + H(+)</text>
        <dbReference type="Rhea" id="RHEA:23372"/>
        <dbReference type="ChEBI" id="CHEBI:15378"/>
        <dbReference type="ChEBI" id="CHEBI:30616"/>
        <dbReference type="ChEBI" id="CHEBI:43474"/>
        <dbReference type="ChEBI" id="CHEBI:57972"/>
        <dbReference type="ChEBI" id="CHEBI:70757"/>
        <dbReference type="ChEBI" id="CHEBI:83898"/>
        <dbReference type="ChEBI" id="CHEBI:456216"/>
        <dbReference type="EC" id="6.3.2.8"/>
    </reaction>
</comment>
<reference evidence="18" key="2">
    <citation type="submission" date="2023-10" db="EMBL/GenBank/DDBJ databases">
        <authorList>
            <person name="Koga R."/>
            <person name="Fukatsu T."/>
        </authorList>
    </citation>
    <scope>NUCLEOTIDE SEQUENCE</scope>
    <source>
        <strain evidence="18">Kw-01</strain>
    </source>
</reference>
<dbReference type="SUPFAM" id="SSF53244">
    <property type="entry name" value="MurD-like peptide ligases, peptide-binding domain"/>
    <property type="match status" value="1"/>
</dbReference>
<protein>
    <recommendedName>
        <fullName evidence="3 14">UDP-N-acetylmuramate--L-alanine ligase</fullName>
        <ecNumber evidence="3 14">6.3.2.8</ecNumber>
    </recommendedName>
    <alternativeName>
        <fullName evidence="14">UDP-N-acetylmuramoyl-L-alanine synthetase</fullName>
    </alternativeName>
</protein>
<evidence type="ECO:0000256" key="10">
    <source>
        <dbReference type="ARBA" id="ARBA00022984"/>
    </source>
</evidence>
<evidence type="ECO:0000256" key="14">
    <source>
        <dbReference type="HAMAP-Rule" id="MF_00046"/>
    </source>
</evidence>
<dbReference type="Gene3D" id="3.40.1190.10">
    <property type="entry name" value="Mur-like, catalytic domain"/>
    <property type="match status" value="1"/>
</dbReference>
<evidence type="ECO:0000256" key="8">
    <source>
        <dbReference type="ARBA" id="ARBA00022840"/>
    </source>
</evidence>
<dbReference type="Pfam" id="PF01225">
    <property type="entry name" value="Mur_ligase"/>
    <property type="match status" value="1"/>
</dbReference>
<dbReference type="EMBL" id="AP028961">
    <property type="protein sequence ID" value="BET44643.1"/>
    <property type="molecule type" value="Genomic_DNA"/>
</dbReference>
<dbReference type="InterPro" id="IPR036615">
    <property type="entry name" value="Mur_ligase_C_dom_sf"/>
</dbReference>
<dbReference type="Pfam" id="PF02875">
    <property type="entry name" value="Mur_ligase_C"/>
    <property type="match status" value="1"/>
</dbReference>
<proteinExistence type="inferred from homology"/>
<keyword evidence="8 14" id="KW-0067">ATP-binding</keyword>
<dbReference type="InterPro" id="IPR005758">
    <property type="entry name" value="UDP-N-AcMur_Ala_ligase_MurC"/>
</dbReference>
<evidence type="ECO:0000256" key="9">
    <source>
        <dbReference type="ARBA" id="ARBA00022960"/>
    </source>
</evidence>
<name>A0AAT9G4L4_9ENTR</name>
<comment type="similarity">
    <text evidence="14">Belongs to the MurCDEF family.</text>
</comment>
<dbReference type="PANTHER" id="PTHR43445:SF3">
    <property type="entry name" value="UDP-N-ACETYLMURAMATE--L-ALANINE LIGASE"/>
    <property type="match status" value="1"/>
</dbReference>
<evidence type="ECO:0000313" key="18">
    <source>
        <dbReference type="EMBL" id="BET44643.1"/>
    </source>
</evidence>
<dbReference type="SUPFAM" id="SSF51984">
    <property type="entry name" value="MurCD N-terminal domain"/>
    <property type="match status" value="1"/>
</dbReference>
<dbReference type="GO" id="GO:0071555">
    <property type="term" value="P:cell wall organization"/>
    <property type="evidence" value="ECO:0007669"/>
    <property type="project" value="UniProtKB-KW"/>
</dbReference>
<keyword evidence="10 14" id="KW-0573">Peptidoglycan synthesis</keyword>
<evidence type="ECO:0000256" key="3">
    <source>
        <dbReference type="ARBA" id="ARBA00012211"/>
    </source>
</evidence>
<dbReference type="NCBIfam" id="TIGR01082">
    <property type="entry name" value="murC"/>
    <property type="match status" value="1"/>
</dbReference>
<dbReference type="InterPro" id="IPR004101">
    <property type="entry name" value="Mur_ligase_C"/>
</dbReference>
<feature type="domain" description="Mur ligase N-terminal catalytic" evidence="15">
    <location>
        <begin position="22"/>
        <end position="118"/>
    </location>
</feature>
<dbReference type="InterPro" id="IPR050061">
    <property type="entry name" value="MurCDEF_pg_biosynth"/>
</dbReference>
<dbReference type="GO" id="GO:0008763">
    <property type="term" value="F:UDP-N-acetylmuramate-L-alanine ligase activity"/>
    <property type="evidence" value="ECO:0007669"/>
    <property type="project" value="UniProtKB-UniRule"/>
</dbReference>
<dbReference type="Pfam" id="PF08245">
    <property type="entry name" value="Mur_ligase_M"/>
    <property type="match status" value="1"/>
</dbReference>
<evidence type="ECO:0000259" key="16">
    <source>
        <dbReference type="Pfam" id="PF02875"/>
    </source>
</evidence>
<reference evidence="18" key="1">
    <citation type="journal article" date="2023" name="Front. Microbiol.">
        <title>Genome analysis of Candidatus Aschnera chinzeii, the bacterial endosymbiont of the blood-sucking bat fly Penicillidia jenynsii (Insecta: Diptera: Nycteribiidae).</title>
        <authorList>
            <person name="Koga R."/>
            <person name="Moriyama M."/>
            <person name="Nozaki T."/>
            <person name="Fukatsu T."/>
        </authorList>
    </citation>
    <scope>NUCLEOTIDE SEQUENCE</scope>
    <source>
        <strain evidence="18">Kw-01</strain>
    </source>
</reference>
<feature type="binding site" evidence="14">
    <location>
        <begin position="127"/>
        <end position="133"/>
    </location>
    <ligand>
        <name>ATP</name>
        <dbReference type="ChEBI" id="CHEBI:30616"/>
    </ligand>
</feature>
<organism evidence="18">
    <name type="scientific">Candidatus Aschnera chinzeii</name>
    <dbReference type="NCBI Taxonomy" id="1485666"/>
    <lineage>
        <taxon>Bacteria</taxon>
        <taxon>Pseudomonadati</taxon>
        <taxon>Pseudomonadota</taxon>
        <taxon>Gammaproteobacteria</taxon>
        <taxon>Enterobacterales</taxon>
        <taxon>Enterobacteriaceae</taxon>
        <taxon>Candidatus Aschnera</taxon>
    </lineage>
</organism>
<dbReference type="HAMAP" id="MF_00046">
    <property type="entry name" value="MurC"/>
    <property type="match status" value="1"/>
</dbReference>
<evidence type="ECO:0000256" key="13">
    <source>
        <dbReference type="ARBA" id="ARBA00047833"/>
    </source>
</evidence>
<dbReference type="FunFam" id="3.40.1190.10:FF:000001">
    <property type="entry name" value="UDP-N-acetylmuramate--L-alanine ligase"/>
    <property type="match status" value="1"/>
</dbReference>
<evidence type="ECO:0000259" key="15">
    <source>
        <dbReference type="Pfam" id="PF01225"/>
    </source>
</evidence>
<evidence type="ECO:0000256" key="2">
    <source>
        <dbReference type="ARBA" id="ARBA00004752"/>
    </source>
</evidence>
<gene>
    <name evidence="14 18" type="primary">murC</name>
    <name evidence="18" type="ORF">ACHINZ_3150</name>
</gene>
<comment type="pathway">
    <text evidence="2 14">Cell wall biogenesis; peptidoglycan biosynthesis.</text>
</comment>
<dbReference type="InterPro" id="IPR013221">
    <property type="entry name" value="Mur_ligase_cen"/>
</dbReference>
<evidence type="ECO:0000256" key="4">
    <source>
        <dbReference type="ARBA" id="ARBA00022490"/>
    </source>
</evidence>
<keyword evidence="4 14" id="KW-0963">Cytoplasm</keyword>
<dbReference type="Gene3D" id="3.40.50.720">
    <property type="entry name" value="NAD(P)-binding Rossmann-like Domain"/>
    <property type="match status" value="1"/>
</dbReference>
<dbReference type="GO" id="GO:0009252">
    <property type="term" value="P:peptidoglycan biosynthetic process"/>
    <property type="evidence" value="ECO:0007669"/>
    <property type="project" value="UniProtKB-UniRule"/>
</dbReference>
<dbReference type="GO" id="GO:0005524">
    <property type="term" value="F:ATP binding"/>
    <property type="evidence" value="ECO:0007669"/>
    <property type="project" value="UniProtKB-UniRule"/>
</dbReference>
<comment type="subcellular location">
    <subcellularLocation>
        <location evidence="1 14">Cytoplasm</location>
    </subcellularLocation>
</comment>
<keyword evidence="5 14" id="KW-0436">Ligase</keyword>
<dbReference type="AlphaFoldDB" id="A0AAT9G4L4"/>
<accession>A0AAT9G4L4</accession>
<dbReference type="PANTHER" id="PTHR43445">
    <property type="entry name" value="UDP-N-ACETYLMURAMATE--L-ALANINE LIGASE-RELATED"/>
    <property type="match status" value="1"/>
</dbReference>
<keyword evidence="9 14" id="KW-0133">Cell shape</keyword>
<dbReference type="InterPro" id="IPR036565">
    <property type="entry name" value="Mur-like_cat_sf"/>
</dbReference>
<evidence type="ECO:0000256" key="11">
    <source>
        <dbReference type="ARBA" id="ARBA00023306"/>
    </source>
</evidence>
<dbReference type="GO" id="GO:0008360">
    <property type="term" value="P:regulation of cell shape"/>
    <property type="evidence" value="ECO:0007669"/>
    <property type="project" value="UniProtKB-KW"/>
</dbReference>
<sequence>MNGIQKIIKTINIIPKMYKTHHIHFVGIGGYGMGGIAKILMHEGYKITGSDLVSNIITHQLTKLGIKIFFNHSPKNITNACVVVVSSAIPHDNPEIIAAIKLHIPVIRRTEMLAELMRCRHSIAITGTHGKTTTTAMITNIYITAGLDPTFINGGIIKNEGTYAHLGSSRYLIAEVDESDPLFLILQPVVVIITNIEPEHIENYNGDFEKLKYTFINFLDKMPFHGLVILCIDDPVVRSLIPNIKHYIITYGFSKDADVRITSYHQYYNKTFFSISRKNKNKIKFILNIPGRHNVLNATAAIAIAIENNINITYINNALKNFQGTERRFDHLGCFTFKNIHGTADTAMLIDDYGHHPTEINATIKTARQCWPNKRIIMIFQPHRYTRTKNLYNEFIDVLETVDILILLNVFSAGEKHISGADSQSLCATIRKRGKINPVFIKQHDKINKILKQIIKNNDLIITQGAGNINIVAQNIIKKYS</sequence>
<dbReference type="EC" id="6.3.2.8" evidence="3 14"/>
<feature type="domain" description="Mur ligase C-terminal" evidence="16">
    <location>
        <begin position="342"/>
        <end position="467"/>
    </location>
</feature>
<evidence type="ECO:0000256" key="7">
    <source>
        <dbReference type="ARBA" id="ARBA00022741"/>
    </source>
</evidence>
<evidence type="ECO:0000256" key="12">
    <source>
        <dbReference type="ARBA" id="ARBA00023316"/>
    </source>
</evidence>
<keyword evidence="11 14" id="KW-0131">Cell cycle</keyword>
<dbReference type="GO" id="GO:0005737">
    <property type="term" value="C:cytoplasm"/>
    <property type="evidence" value="ECO:0007669"/>
    <property type="project" value="UniProtKB-SubCell"/>
</dbReference>
<keyword evidence="12 14" id="KW-0961">Cell wall biogenesis/degradation</keyword>
<dbReference type="SUPFAM" id="SSF53623">
    <property type="entry name" value="MurD-like peptide ligases, catalytic domain"/>
    <property type="match status" value="1"/>
</dbReference>
<keyword evidence="6 14" id="KW-0132">Cell division</keyword>
<evidence type="ECO:0000256" key="1">
    <source>
        <dbReference type="ARBA" id="ARBA00004496"/>
    </source>
</evidence>
<dbReference type="GO" id="GO:0051301">
    <property type="term" value="P:cell division"/>
    <property type="evidence" value="ECO:0007669"/>
    <property type="project" value="UniProtKB-KW"/>
</dbReference>
<feature type="domain" description="Mur ligase central" evidence="17">
    <location>
        <begin position="125"/>
        <end position="305"/>
    </location>
</feature>
<comment type="function">
    <text evidence="14">Cell wall formation.</text>
</comment>